<evidence type="ECO:0000256" key="2">
    <source>
        <dbReference type="ARBA" id="ARBA00022649"/>
    </source>
</evidence>
<protein>
    <submittedName>
        <fullName evidence="6">DUF86 domain-containing protein</fullName>
    </submittedName>
</protein>
<dbReference type="Pfam" id="PF01934">
    <property type="entry name" value="HepT-like"/>
    <property type="match status" value="1"/>
</dbReference>
<evidence type="ECO:0000256" key="1">
    <source>
        <dbReference type="ARBA" id="ARBA00022553"/>
    </source>
</evidence>
<keyword evidence="2" id="KW-1277">Toxin-antitoxin system</keyword>
<keyword evidence="1" id="KW-0597">Phosphoprotein</keyword>
<evidence type="ECO:0000256" key="5">
    <source>
        <dbReference type="ARBA" id="ARBA00022801"/>
    </source>
</evidence>
<keyword evidence="4" id="KW-0547">Nucleotide-binding</keyword>
<dbReference type="PANTHER" id="PTHR34139">
    <property type="entry name" value="UPF0331 PROTEIN MJ0127"/>
    <property type="match status" value="1"/>
</dbReference>
<name>A0ABT9E3T9_9PROT</name>
<evidence type="ECO:0000313" key="6">
    <source>
        <dbReference type="EMBL" id="MDO9710833.1"/>
    </source>
</evidence>
<dbReference type="InterPro" id="IPR008201">
    <property type="entry name" value="HepT-like"/>
</dbReference>
<evidence type="ECO:0000256" key="4">
    <source>
        <dbReference type="ARBA" id="ARBA00022741"/>
    </source>
</evidence>
<comment type="caution">
    <text evidence="6">The sequence shown here is derived from an EMBL/GenBank/DDBJ whole genome shotgun (WGS) entry which is preliminary data.</text>
</comment>
<dbReference type="Proteomes" id="UP001243009">
    <property type="component" value="Unassembled WGS sequence"/>
</dbReference>
<gene>
    <name evidence="6" type="ORF">Q7A36_20955</name>
</gene>
<reference evidence="6 7" key="1">
    <citation type="submission" date="2023-08" db="EMBL/GenBank/DDBJ databases">
        <title>The draft genome sequence of Paracraurococcus sp. LOR1-02.</title>
        <authorList>
            <person name="Kingkaew E."/>
            <person name="Tanasupawat S."/>
        </authorList>
    </citation>
    <scope>NUCLEOTIDE SEQUENCE [LARGE SCALE GENOMIC DNA]</scope>
    <source>
        <strain evidence="6 7">LOR1-02</strain>
    </source>
</reference>
<dbReference type="RefSeq" id="WP_305105691.1">
    <property type="nucleotide sequence ID" value="NZ_JAUTWS010000021.1"/>
</dbReference>
<dbReference type="EMBL" id="JAUTWS010000021">
    <property type="protein sequence ID" value="MDO9710833.1"/>
    <property type="molecule type" value="Genomic_DNA"/>
</dbReference>
<organism evidence="6 7">
    <name type="scientific">Paracraurococcus lichenis</name>
    <dbReference type="NCBI Taxonomy" id="3064888"/>
    <lineage>
        <taxon>Bacteria</taxon>
        <taxon>Pseudomonadati</taxon>
        <taxon>Pseudomonadota</taxon>
        <taxon>Alphaproteobacteria</taxon>
        <taxon>Acetobacterales</taxon>
        <taxon>Roseomonadaceae</taxon>
        <taxon>Paracraurococcus</taxon>
    </lineage>
</organism>
<evidence type="ECO:0000256" key="3">
    <source>
        <dbReference type="ARBA" id="ARBA00022722"/>
    </source>
</evidence>
<proteinExistence type="predicted"/>
<evidence type="ECO:0000313" key="7">
    <source>
        <dbReference type="Proteomes" id="UP001243009"/>
    </source>
</evidence>
<keyword evidence="5" id="KW-0378">Hydrolase</keyword>
<dbReference type="PANTHER" id="PTHR34139:SF1">
    <property type="entry name" value="RNASE MJ1380-RELATED"/>
    <property type="match status" value="1"/>
</dbReference>
<keyword evidence="7" id="KW-1185">Reference proteome</keyword>
<accession>A0ABT9E3T9</accession>
<keyword evidence="3" id="KW-0540">Nuclease</keyword>
<sequence length="107" mass="11786">MAEAIRNIEAAIAGVTPDAFEADWRSRWLVERGLEIVSEASRHLPPAMKARHAAVPWRKVAGIGNVLRHEYHRVAPPILWALLQQDLPALRDAVEAEIAAIRAGPEG</sequence>
<dbReference type="InterPro" id="IPR051813">
    <property type="entry name" value="HepT_RNase_toxin"/>
</dbReference>